<dbReference type="Proteomes" id="UP000190042">
    <property type="component" value="Unassembled WGS sequence"/>
</dbReference>
<dbReference type="EMBL" id="FUYJ01000001">
    <property type="protein sequence ID" value="SKA89988.1"/>
    <property type="molecule type" value="Genomic_DNA"/>
</dbReference>
<proteinExistence type="predicted"/>
<name>A0A1T4XLG1_9BACL</name>
<keyword evidence="1" id="KW-0472">Membrane</keyword>
<dbReference type="InterPro" id="IPR008993">
    <property type="entry name" value="TIMP-like_OB-fold"/>
</dbReference>
<evidence type="ECO:0000313" key="3">
    <source>
        <dbReference type="Proteomes" id="UP000190042"/>
    </source>
</evidence>
<gene>
    <name evidence="2" type="ORF">SAMN04244570_0915</name>
</gene>
<feature type="transmembrane region" description="Helical" evidence="1">
    <location>
        <begin position="127"/>
        <end position="145"/>
    </location>
</feature>
<keyword evidence="3" id="KW-1185">Reference proteome</keyword>
<accession>A0A1T4XLG1</accession>
<reference evidence="3" key="1">
    <citation type="submission" date="2017-02" db="EMBL/GenBank/DDBJ databases">
        <authorList>
            <person name="Varghese N."/>
            <person name="Submissions S."/>
        </authorList>
    </citation>
    <scope>NUCLEOTIDE SEQUENCE [LARGE SCALE GENOMIC DNA]</scope>
    <source>
        <strain evidence="3">DSM 23966</strain>
    </source>
</reference>
<evidence type="ECO:0000313" key="2">
    <source>
        <dbReference type="EMBL" id="SKA89988.1"/>
    </source>
</evidence>
<protein>
    <submittedName>
        <fullName evidence="2">Tissue inhibitor of metalloproteinase</fullName>
    </submittedName>
</protein>
<dbReference type="RefSeq" id="WP_245799423.1">
    <property type="nucleotide sequence ID" value="NZ_FUYJ01000001.1"/>
</dbReference>
<keyword evidence="1" id="KW-0812">Transmembrane</keyword>
<organism evidence="2 3">
    <name type="scientific">Sporosarcina newyorkensis</name>
    <dbReference type="NCBI Taxonomy" id="759851"/>
    <lineage>
        <taxon>Bacteria</taxon>
        <taxon>Bacillati</taxon>
        <taxon>Bacillota</taxon>
        <taxon>Bacilli</taxon>
        <taxon>Bacillales</taxon>
        <taxon>Caryophanaceae</taxon>
        <taxon>Sporosarcina</taxon>
    </lineage>
</organism>
<evidence type="ECO:0000256" key="1">
    <source>
        <dbReference type="SAM" id="Phobius"/>
    </source>
</evidence>
<dbReference type="SUPFAM" id="SSF50242">
    <property type="entry name" value="TIMP-like"/>
    <property type="match status" value="1"/>
</dbReference>
<dbReference type="AlphaFoldDB" id="A0A1T4XLG1"/>
<sequence length="151" mass="16595">MTQSSAVFSGKVIEIADKNQNSSIQSSADPIAVVFEVEESWKGINQTQVVVYTERSSESCGFEFSLHNEYLVYAHENAGNLNASICSRTTLLSAADQEKQDLGKGEGSTEQISIDLTTENSTNTNQLYIYLLIVALFLGGGYITLKRRTKK</sequence>
<dbReference type="Gene3D" id="2.40.50.120">
    <property type="match status" value="1"/>
</dbReference>
<keyword evidence="1" id="KW-1133">Transmembrane helix</keyword>